<evidence type="ECO:0000259" key="3">
    <source>
        <dbReference type="Pfam" id="PF04083"/>
    </source>
</evidence>
<dbReference type="InterPro" id="IPR029058">
    <property type="entry name" value="AB_hydrolase_fold"/>
</dbReference>
<comment type="caution">
    <text evidence="4">The sequence shown here is derived from an EMBL/GenBank/DDBJ whole genome shotgun (WGS) entry which is preliminary data.</text>
</comment>
<dbReference type="Proteomes" id="UP000822688">
    <property type="component" value="Chromosome 10"/>
</dbReference>
<feature type="domain" description="Partial AB-hydrolase lipase" evidence="3">
    <location>
        <begin position="39"/>
        <end position="69"/>
    </location>
</feature>
<evidence type="ECO:0000256" key="2">
    <source>
        <dbReference type="SAM" id="SignalP"/>
    </source>
</evidence>
<dbReference type="Pfam" id="PF04083">
    <property type="entry name" value="Abhydro_lipase"/>
    <property type="match status" value="1"/>
</dbReference>
<name>A0A8T0GIM5_CERPU</name>
<dbReference type="AlphaFoldDB" id="A0A8T0GIM5"/>
<evidence type="ECO:0000313" key="4">
    <source>
        <dbReference type="EMBL" id="KAG0558863.1"/>
    </source>
</evidence>
<dbReference type="InterPro" id="IPR006693">
    <property type="entry name" value="AB_hydrolase_lipase"/>
</dbReference>
<dbReference type="EMBL" id="CM026431">
    <property type="protein sequence ID" value="KAG0558863.1"/>
    <property type="molecule type" value="Genomic_DNA"/>
</dbReference>
<organism evidence="4 5">
    <name type="scientific">Ceratodon purpureus</name>
    <name type="common">Fire moss</name>
    <name type="synonym">Dicranum purpureum</name>
    <dbReference type="NCBI Taxonomy" id="3225"/>
    <lineage>
        <taxon>Eukaryota</taxon>
        <taxon>Viridiplantae</taxon>
        <taxon>Streptophyta</taxon>
        <taxon>Embryophyta</taxon>
        <taxon>Bryophyta</taxon>
        <taxon>Bryophytina</taxon>
        <taxon>Bryopsida</taxon>
        <taxon>Dicranidae</taxon>
        <taxon>Pseudoditrichales</taxon>
        <taxon>Ditrichaceae</taxon>
        <taxon>Ceratodon</taxon>
    </lineage>
</organism>
<protein>
    <recommendedName>
        <fullName evidence="3">Partial AB-hydrolase lipase domain-containing protein</fullName>
    </recommendedName>
</protein>
<reference evidence="4" key="1">
    <citation type="submission" date="2020-06" db="EMBL/GenBank/DDBJ databases">
        <title>WGS assembly of Ceratodon purpureus strain R40.</title>
        <authorList>
            <person name="Carey S.B."/>
            <person name="Jenkins J."/>
            <person name="Shu S."/>
            <person name="Lovell J.T."/>
            <person name="Sreedasyam A."/>
            <person name="Maumus F."/>
            <person name="Tiley G.P."/>
            <person name="Fernandez-Pozo N."/>
            <person name="Barry K."/>
            <person name="Chen C."/>
            <person name="Wang M."/>
            <person name="Lipzen A."/>
            <person name="Daum C."/>
            <person name="Saski C.A."/>
            <person name="Payton A.C."/>
            <person name="Mcbreen J.C."/>
            <person name="Conrad R.E."/>
            <person name="Kollar L.M."/>
            <person name="Olsson S."/>
            <person name="Huttunen S."/>
            <person name="Landis J.B."/>
            <person name="Wickett N.J."/>
            <person name="Johnson M.G."/>
            <person name="Rensing S.A."/>
            <person name="Grimwood J."/>
            <person name="Schmutz J."/>
            <person name="Mcdaniel S.F."/>
        </authorList>
    </citation>
    <scope>NUCLEOTIDE SEQUENCE</scope>
    <source>
        <strain evidence="4">R40</strain>
    </source>
</reference>
<accession>A0A8T0GIM5</accession>
<sequence length="121" mass="12813">MESFLSFRMKTVLSMAELYVCVLLLAVLVHGASASSFCQQVVEPLGYGCREFTVKTEDGFVLAMHRLSRISSLVASGGRASAPSVSVSPAFAPAVLQSGQGVSQYPKGHGQARVCDGDSQR</sequence>
<proteinExistence type="predicted"/>
<dbReference type="Gene3D" id="3.40.50.1820">
    <property type="entry name" value="alpha/beta hydrolase"/>
    <property type="match status" value="1"/>
</dbReference>
<keyword evidence="2" id="KW-0732">Signal</keyword>
<gene>
    <name evidence="4" type="ORF">KC19_10G059900</name>
</gene>
<dbReference type="GO" id="GO:0006629">
    <property type="term" value="P:lipid metabolic process"/>
    <property type="evidence" value="ECO:0007669"/>
    <property type="project" value="InterPro"/>
</dbReference>
<feature type="region of interest" description="Disordered" evidence="1">
    <location>
        <begin position="100"/>
        <end position="121"/>
    </location>
</feature>
<evidence type="ECO:0000256" key="1">
    <source>
        <dbReference type="SAM" id="MobiDB-lite"/>
    </source>
</evidence>
<feature type="signal peptide" evidence="2">
    <location>
        <begin position="1"/>
        <end position="34"/>
    </location>
</feature>
<keyword evidence="5" id="KW-1185">Reference proteome</keyword>
<evidence type="ECO:0000313" key="5">
    <source>
        <dbReference type="Proteomes" id="UP000822688"/>
    </source>
</evidence>
<feature type="chain" id="PRO_5035779445" description="Partial AB-hydrolase lipase domain-containing protein" evidence="2">
    <location>
        <begin position="35"/>
        <end position="121"/>
    </location>
</feature>